<proteinExistence type="evidence at transcript level"/>
<dbReference type="AlphaFoldDB" id="A0A023F169"/>
<dbReference type="SMART" id="SM00246">
    <property type="entry name" value="WH2"/>
    <property type="match status" value="2"/>
</dbReference>
<feature type="compositionally biased region" description="Basic and acidic residues" evidence="2">
    <location>
        <begin position="48"/>
        <end position="67"/>
    </location>
</feature>
<feature type="region of interest" description="Disordered" evidence="2">
    <location>
        <begin position="1"/>
        <end position="220"/>
    </location>
</feature>
<evidence type="ECO:0000256" key="2">
    <source>
        <dbReference type="SAM" id="MobiDB-lite"/>
    </source>
</evidence>
<feature type="coiled-coil region" evidence="1">
    <location>
        <begin position="338"/>
        <end position="436"/>
    </location>
</feature>
<dbReference type="InterPro" id="IPR003124">
    <property type="entry name" value="WH2_dom"/>
</dbReference>
<feature type="compositionally biased region" description="Basic and acidic residues" evidence="2">
    <location>
        <begin position="202"/>
        <end position="220"/>
    </location>
</feature>
<feature type="domain" description="WH2" evidence="3">
    <location>
        <begin position="266"/>
        <end position="283"/>
    </location>
</feature>
<protein>
    <submittedName>
        <fullName evidence="4">Putative myosin class ii heavy chain</fullName>
    </submittedName>
</protein>
<accession>A0A023F169</accession>
<dbReference type="SUPFAM" id="SSF57997">
    <property type="entry name" value="Tropomyosin"/>
    <property type="match status" value="1"/>
</dbReference>
<feature type="non-terminal residue" evidence="4">
    <location>
        <position position="1"/>
    </location>
</feature>
<dbReference type="EMBL" id="GBBI01003684">
    <property type="protein sequence ID" value="JAC15028.1"/>
    <property type="molecule type" value="mRNA"/>
</dbReference>
<feature type="compositionally biased region" description="Pro residues" evidence="2">
    <location>
        <begin position="18"/>
        <end position="38"/>
    </location>
</feature>
<sequence>GPEAEPRNTFRPPWVKDGPPPLPAPPPSWMGNRPPPQQPANTQIPEGRAPKLKEVRSDSIKDSKPAQEKSIPIRIERDSKEGASSVPHKSKDSGQPPVQPASGPEQRREQRFVRRDTIENRTPKDSGERKVSVQIPEVKLRKVNREEKPPIHKPPTGKNEEPLKGFQPQIDQKKNMSQAPPPPPLPPPRPPPLPGVPSKPVSENKRQKLEALRSRPRRRPDWTDMMKEVEKGIKLNHVKCNDRSAPIIPKSKAKGQFVYESEKQNAHNLLLKEIQSGVNLKKVKTNDRSKPILDGLRKFRRQMTIEEQIQKSASVADVIAVASEPDELDDIDKVRDDLQSTKQMLALEMRNKEALERENKRLMARLFNLEAELEKEKLTRKLQVEGGSQVVPERTDEDDKLIAKLKEEASQSAKMAKEMEEQYHKTAEELDLTRAKLESSWLRNSQLEMELKSKGKTELVKQRSIKKMPSISQGSGDAIGNDLSDESDTDTEEGEFEEEENQMTPAESREERQYKLLELKINNLKEKKAAASREKKNLKAQLAKLQSVLKEEKKRYRLLQAEVEKMASILREDDECTVSDDQNVEVEDEDDDGEEEEDEQESESGSSTEAESEAEPGPEVSLEEKTKYLERKLKELESLLNRAKKANYLLKANIDRRQDDLNRQKELSLVIQQDLNAVLSELG</sequence>
<evidence type="ECO:0000259" key="3">
    <source>
        <dbReference type="PROSITE" id="PS51082"/>
    </source>
</evidence>
<reference evidence="4" key="1">
    <citation type="journal article" date="2014" name="PLoS Negl. Trop. Dis.">
        <title>An updated insight into the Sialotranscriptome of Triatoma infestans: developmental stage and geographic variations.</title>
        <authorList>
            <person name="Schwarz A."/>
            <person name="Medrano-Mercado N."/>
            <person name="Schaub G.A."/>
            <person name="Struchiner C.J."/>
            <person name="Bargues M.D."/>
            <person name="Levy M.Z."/>
            <person name="Ribeiro J.M."/>
        </authorList>
    </citation>
    <scope>NUCLEOTIDE SEQUENCE</scope>
    <source>
        <strain evidence="4">Chile</strain>
        <tissue evidence="4">Salivary glands</tissue>
    </source>
</reference>
<keyword evidence="1" id="KW-0175">Coiled coil</keyword>
<feature type="compositionally biased region" description="Acidic residues" evidence="2">
    <location>
        <begin position="483"/>
        <end position="501"/>
    </location>
</feature>
<organism evidence="4">
    <name type="scientific">Triatoma infestans</name>
    <name type="common">Assassin bug</name>
    <dbReference type="NCBI Taxonomy" id="30076"/>
    <lineage>
        <taxon>Eukaryota</taxon>
        <taxon>Metazoa</taxon>
        <taxon>Ecdysozoa</taxon>
        <taxon>Arthropoda</taxon>
        <taxon>Hexapoda</taxon>
        <taxon>Insecta</taxon>
        <taxon>Pterygota</taxon>
        <taxon>Neoptera</taxon>
        <taxon>Paraneoptera</taxon>
        <taxon>Hemiptera</taxon>
        <taxon>Heteroptera</taxon>
        <taxon>Panheteroptera</taxon>
        <taxon>Cimicomorpha</taxon>
        <taxon>Reduviidae</taxon>
        <taxon>Triatominae</taxon>
        <taxon>Triatoma</taxon>
    </lineage>
</organism>
<feature type="compositionally biased region" description="Basic and acidic residues" evidence="2">
    <location>
        <begin position="105"/>
        <end position="131"/>
    </location>
</feature>
<dbReference type="GO" id="GO:0003779">
    <property type="term" value="F:actin binding"/>
    <property type="evidence" value="ECO:0007669"/>
    <property type="project" value="InterPro"/>
</dbReference>
<feature type="compositionally biased region" description="Pro residues" evidence="2">
    <location>
        <begin position="179"/>
        <end position="197"/>
    </location>
</feature>
<evidence type="ECO:0000256" key="1">
    <source>
        <dbReference type="SAM" id="Coils"/>
    </source>
</evidence>
<dbReference type="Pfam" id="PF02205">
    <property type="entry name" value="WH2"/>
    <property type="match status" value="1"/>
</dbReference>
<dbReference type="PROSITE" id="PS51082">
    <property type="entry name" value="WH2"/>
    <property type="match status" value="1"/>
</dbReference>
<name>A0A023F169_TRIIF</name>
<feature type="region of interest" description="Disordered" evidence="2">
    <location>
        <begin position="572"/>
        <end position="625"/>
    </location>
</feature>
<feature type="compositionally biased region" description="Acidic residues" evidence="2">
    <location>
        <begin position="572"/>
        <end position="602"/>
    </location>
</feature>
<evidence type="ECO:0000313" key="4">
    <source>
        <dbReference type="EMBL" id="JAC15028.1"/>
    </source>
</evidence>
<feature type="compositionally biased region" description="Basic and acidic residues" evidence="2">
    <location>
        <begin position="138"/>
        <end position="150"/>
    </location>
</feature>
<feature type="region of interest" description="Disordered" evidence="2">
    <location>
        <begin position="455"/>
        <end position="511"/>
    </location>
</feature>